<name>A0A8T0XNN1_PANVG</name>
<dbReference type="GO" id="GO:0000812">
    <property type="term" value="C:Swr1 complex"/>
    <property type="evidence" value="ECO:0007669"/>
    <property type="project" value="TreeGrafter"/>
</dbReference>
<dbReference type="AlphaFoldDB" id="A0A8T0XNN1"/>
<dbReference type="GO" id="GO:0006338">
    <property type="term" value="P:chromatin remodeling"/>
    <property type="evidence" value="ECO:0007669"/>
    <property type="project" value="TreeGrafter"/>
</dbReference>
<feature type="region of interest" description="Disordered" evidence="5">
    <location>
        <begin position="95"/>
        <end position="183"/>
    </location>
</feature>
<keyword evidence="2" id="KW-0547">Nucleotide-binding</keyword>
<dbReference type="GO" id="GO:0003677">
    <property type="term" value="F:DNA binding"/>
    <property type="evidence" value="ECO:0007669"/>
    <property type="project" value="UniProtKB-KW"/>
</dbReference>
<dbReference type="PANTHER" id="PTHR45685">
    <property type="entry name" value="HELICASE SRCAP-RELATED"/>
    <property type="match status" value="1"/>
</dbReference>
<dbReference type="EMBL" id="CM029037">
    <property type="protein sequence ID" value="KAG2660725.1"/>
    <property type="molecule type" value="Genomic_DNA"/>
</dbReference>
<keyword evidence="4" id="KW-0067">ATP-binding</keyword>
<comment type="subcellular location">
    <subcellularLocation>
        <location evidence="1">Nucleus</location>
    </subcellularLocation>
</comment>
<evidence type="ECO:0000256" key="5">
    <source>
        <dbReference type="SAM" id="MobiDB-lite"/>
    </source>
</evidence>
<dbReference type="GO" id="GO:0016887">
    <property type="term" value="F:ATP hydrolysis activity"/>
    <property type="evidence" value="ECO:0007669"/>
    <property type="project" value="TreeGrafter"/>
</dbReference>
<dbReference type="GO" id="GO:0005524">
    <property type="term" value="F:ATP binding"/>
    <property type="evidence" value="ECO:0007669"/>
    <property type="project" value="UniProtKB-KW"/>
</dbReference>
<evidence type="ECO:0000256" key="4">
    <source>
        <dbReference type="ARBA" id="ARBA00022840"/>
    </source>
</evidence>
<comment type="caution">
    <text evidence="6">The sequence shown here is derived from an EMBL/GenBank/DDBJ whole genome shotgun (WGS) entry which is preliminary data.</text>
</comment>
<dbReference type="PANTHER" id="PTHR45685:SF1">
    <property type="entry name" value="HELICASE SRCAP"/>
    <property type="match status" value="1"/>
</dbReference>
<reference evidence="6" key="1">
    <citation type="submission" date="2020-05" db="EMBL/GenBank/DDBJ databases">
        <title>WGS assembly of Panicum virgatum.</title>
        <authorList>
            <person name="Lovell J.T."/>
            <person name="Jenkins J."/>
            <person name="Shu S."/>
            <person name="Juenger T.E."/>
            <person name="Schmutz J."/>
        </authorList>
    </citation>
    <scope>NUCLEOTIDE SEQUENCE</scope>
    <source>
        <strain evidence="6">AP13</strain>
    </source>
</reference>
<dbReference type="InterPro" id="IPR050520">
    <property type="entry name" value="INO80/SWR1_helicase"/>
</dbReference>
<accession>A0A8T0XNN1</accession>
<keyword evidence="3" id="KW-0347">Helicase</keyword>
<keyword evidence="7" id="KW-1185">Reference proteome</keyword>
<protein>
    <submittedName>
        <fullName evidence="6">Uncharacterized protein</fullName>
    </submittedName>
</protein>
<dbReference type="GO" id="GO:0004386">
    <property type="term" value="F:helicase activity"/>
    <property type="evidence" value="ECO:0007669"/>
    <property type="project" value="UniProtKB-KW"/>
</dbReference>
<dbReference type="GO" id="GO:0042393">
    <property type="term" value="F:histone binding"/>
    <property type="evidence" value="ECO:0007669"/>
    <property type="project" value="TreeGrafter"/>
</dbReference>
<feature type="compositionally biased region" description="Acidic residues" evidence="5">
    <location>
        <begin position="120"/>
        <end position="129"/>
    </location>
</feature>
<evidence type="ECO:0000313" key="6">
    <source>
        <dbReference type="EMBL" id="KAG2660725.1"/>
    </source>
</evidence>
<keyword evidence="3" id="KW-0378">Hydrolase</keyword>
<feature type="compositionally biased region" description="Acidic residues" evidence="5">
    <location>
        <begin position="149"/>
        <end position="176"/>
    </location>
</feature>
<evidence type="ECO:0000256" key="3">
    <source>
        <dbReference type="ARBA" id="ARBA00022806"/>
    </source>
</evidence>
<evidence type="ECO:0000256" key="2">
    <source>
        <dbReference type="ARBA" id="ARBA00022741"/>
    </source>
</evidence>
<sequence length="300" mass="33896">MILIIWKRMMIMKAPWMKPEDDERTIDEDEAQITEAERNEELAALAEGDLPLDDILKMYTETKVSRESSPDSKDTLSNLVSKNLIVDSLNQANGYDHKESCDDGNSSSDDCNSSSHDGNSSEEEDDDQSYADFVKKNHGRSNGNISSIDEQEDEDYVASDEDEGKDDETTLSEEEELAKKEVSDHLDEIKLLQKESEIPLEELVMYQKDGYADHETMELENSPCLVEETNTDMPLDDQSANILEVNSDTFVDHLSIDVLKTEHNVSANSLQSEIAPEPCAQQNFVEENISLMLTRLMEIK</sequence>
<organism evidence="6 7">
    <name type="scientific">Panicum virgatum</name>
    <name type="common">Blackwell switchgrass</name>
    <dbReference type="NCBI Taxonomy" id="38727"/>
    <lineage>
        <taxon>Eukaryota</taxon>
        <taxon>Viridiplantae</taxon>
        <taxon>Streptophyta</taxon>
        <taxon>Embryophyta</taxon>
        <taxon>Tracheophyta</taxon>
        <taxon>Spermatophyta</taxon>
        <taxon>Magnoliopsida</taxon>
        <taxon>Liliopsida</taxon>
        <taxon>Poales</taxon>
        <taxon>Poaceae</taxon>
        <taxon>PACMAD clade</taxon>
        <taxon>Panicoideae</taxon>
        <taxon>Panicodae</taxon>
        <taxon>Paniceae</taxon>
        <taxon>Panicinae</taxon>
        <taxon>Panicum</taxon>
        <taxon>Panicum sect. Hiantes</taxon>
    </lineage>
</organism>
<evidence type="ECO:0000313" key="7">
    <source>
        <dbReference type="Proteomes" id="UP000823388"/>
    </source>
</evidence>
<proteinExistence type="predicted"/>
<feature type="compositionally biased region" description="Low complexity" evidence="5">
    <location>
        <begin position="103"/>
        <end position="118"/>
    </location>
</feature>
<dbReference type="Proteomes" id="UP000823388">
    <property type="component" value="Chromosome 1K"/>
</dbReference>
<gene>
    <name evidence="6" type="ORF">PVAP13_1KG451620</name>
</gene>
<evidence type="ECO:0000256" key="1">
    <source>
        <dbReference type="ARBA" id="ARBA00004123"/>
    </source>
</evidence>